<protein>
    <recommendedName>
        <fullName evidence="6">NADH:ubiquinone oxidoreductase intermediate-associated protein 30 domain-containing protein</fullName>
    </recommendedName>
</protein>
<dbReference type="InterPro" id="IPR039131">
    <property type="entry name" value="NDUFAF1"/>
</dbReference>
<evidence type="ECO:0000259" key="6">
    <source>
        <dbReference type="Pfam" id="PF08547"/>
    </source>
</evidence>
<dbReference type="EMBL" id="CH991569">
    <property type="protein sequence ID" value="EDQ86035.1"/>
    <property type="molecule type" value="Genomic_DNA"/>
</dbReference>
<comment type="subcellular location">
    <subcellularLocation>
        <location evidence="1">Mitochondrion</location>
    </subcellularLocation>
</comment>
<dbReference type="FunCoup" id="A9V8X5">
    <property type="interactions" value="578"/>
</dbReference>
<feature type="region of interest" description="Disordered" evidence="5">
    <location>
        <begin position="209"/>
        <end position="241"/>
    </location>
</feature>
<keyword evidence="4" id="KW-0143">Chaperone</keyword>
<evidence type="ECO:0000313" key="7">
    <source>
        <dbReference type="EMBL" id="EDQ86035.1"/>
    </source>
</evidence>
<dbReference type="RefSeq" id="XP_001749229.1">
    <property type="nucleotide sequence ID" value="XM_001749177.1"/>
</dbReference>
<dbReference type="SUPFAM" id="SSF49785">
    <property type="entry name" value="Galactose-binding domain-like"/>
    <property type="match status" value="1"/>
</dbReference>
<dbReference type="AlphaFoldDB" id="A9V8X5"/>
<keyword evidence="8" id="KW-1185">Reference proteome</keyword>
<dbReference type="GO" id="GO:0051082">
    <property type="term" value="F:unfolded protein binding"/>
    <property type="evidence" value="ECO:0000318"/>
    <property type="project" value="GO_Central"/>
</dbReference>
<evidence type="ECO:0000313" key="8">
    <source>
        <dbReference type="Proteomes" id="UP000001357"/>
    </source>
</evidence>
<reference evidence="7 8" key="1">
    <citation type="journal article" date="2008" name="Nature">
        <title>The genome of the choanoflagellate Monosiga brevicollis and the origin of metazoans.</title>
        <authorList>
            <consortium name="JGI Sequencing"/>
            <person name="King N."/>
            <person name="Westbrook M.J."/>
            <person name="Young S.L."/>
            <person name="Kuo A."/>
            <person name="Abedin M."/>
            <person name="Chapman J."/>
            <person name="Fairclough S."/>
            <person name="Hellsten U."/>
            <person name="Isogai Y."/>
            <person name="Letunic I."/>
            <person name="Marr M."/>
            <person name="Pincus D."/>
            <person name="Putnam N."/>
            <person name="Rokas A."/>
            <person name="Wright K.J."/>
            <person name="Zuzow R."/>
            <person name="Dirks W."/>
            <person name="Good M."/>
            <person name="Goodstein D."/>
            <person name="Lemons D."/>
            <person name="Li W."/>
            <person name="Lyons J.B."/>
            <person name="Morris A."/>
            <person name="Nichols S."/>
            <person name="Richter D.J."/>
            <person name="Salamov A."/>
            <person name="Bork P."/>
            <person name="Lim W.A."/>
            <person name="Manning G."/>
            <person name="Miller W.T."/>
            <person name="McGinnis W."/>
            <person name="Shapiro H."/>
            <person name="Tjian R."/>
            <person name="Grigoriev I.V."/>
            <person name="Rokhsar D."/>
        </authorList>
    </citation>
    <scope>NUCLEOTIDE SEQUENCE [LARGE SCALE GENOMIC DNA]</scope>
    <source>
        <strain evidence="8">MX1 / ATCC 50154</strain>
    </source>
</reference>
<evidence type="ECO:0000256" key="3">
    <source>
        <dbReference type="ARBA" id="ARBA00023128"/>
    </source>
</evidence>
<gene>
    <name evidence="7" type="ORF">MONBRDRAFT_33983</name>
</gene>
<dbReference type="PANTHER" id="PTHR13194:SF18">
    <property type="entry name" value="COMPLEX I INTERMEDIATE-ASSOCIATED PROTEIN 30, MITOCHONDRIAL"/>
    <property type="match status" value="1"/>
</dbReference>
<comment type="similarity">
    <text evidence="2">Belongs to the CIA30 family.</text>
</comment>
<accession>A9V8X5</accession>
<name>A9V8X5_MONBE</name>
<organism evidence="7 8">
    <name type="scientific">Monosiga brevicollis</name>
    <name type="common">Choanoflagellate</name>
    <dbReference type="NCBI Taxonomy" id="81824"/>
    <lineage>
        <taxon>Eukaryota</taxon>
        <taxon>Choanoflagellata</taxon>
        <taxon>Craspedida</taxon>
        <taxon>Salpingoecidae</taxon>
        <taxon>Monosiga</taxon>
    </lineage>
</organism>
<dbReference type="OMA" id="WIKAVAQ"/>
<dbReference type="GeneID" id="5894411"/>
<dbReference type="GO" id="GO:0005739">
    <property type="term" value="C:mitochondrion"/>
    <property type="evidence" value="ECO:0000318"/>
    <property type="project" value="GO_Central"/>
</dbReference>
<keyword evidence="3" id="KW-0496">Mitochondrion</keyword>
<sequence>MLKLLQRFFKADALTANTGHRVLFDLTLPETLKKFMVATDKDFFGGFSEAQVEHHPDGFARFKGHLSTTIPEGSKMERSGFALLRSRSQQMRRIDSPYLDIGDTNTLEFEVRGDGRPYIINLQSSSLHDEDLYQAFLYTRGGPHWQTVQIPLADFLLTHMGYVQNEQTLLSHERIRTIGFLLADQTDGPFQLDVRRISATTHRKQITRLDVNGAQMTSPLPKDPSRASEATNQTEEEKGGR</sequence>
<dbReference type="InParanoid" id="A9V8X5"/>
<evidence type="ECO:0000256" key="4">
    <source>
        <dbReference type="ARBA" id="ARBA00023186"/>
    </source>
</evidence>
<dbReference type="STRING" id="81824.A9V8X5"/>
<dbReference type="GO" id="GO:0006120">
    <property type="term" value="P:mitochondrial electron transport, NADH to ubiquinone"/>
    <property type="evidence" value="ECO:0000318"/>
    <property type="project" value="GO_Central"/>
</dbReference>
<dbReference type="InterPro" id="IPR013857">
    <property type="entry name" value="NADH-UbQ_OxRdtase-assoc_prot30"/>
</dbReference>
<dbReference type="Pfam" id="PF08547">
    <property type="entry name" value="CIA30"/>
    <property type="match status" value="1"/>
</dbReference>
<dbReference type="KEGG" id="mbr:MONBRDRAFT_33983"/>
<dbReference type="InterPro" id="IPR008979">
    <property type="entry name" value="Galactose-bd-like_sf"/>
</dbReference>
<evidence type="ECO:0000256" key="5">
    <source>
        <dbReference type="SAM" id="MobiDB-lite"/>
    </source>
</evidence>
<feature type="domain" description="NADH:ubiquinone oxidoreductase intermediate-associated protein 30" evidence="6">
    <location>
        <begin position="24"/>
        <end position="194"/>
    </location>
</feature>
<dbReference type="Proteomes" id="UP000001357">
    <property type="component" value="Unassembled WGS sequence"/>
</dbReference>
<dbReference type="PANTHER" id="PTHR13194">
    <property type="entry name" value="COMPLEX I INTERMEDIATE-ASSOCIATED PROTEIN 30"/>
    <property type="match status" value="1"/>
</dbReference>
<dbReference type="GO" id="GO:0032981">
    <property type="term" value="P:mitochondrial respiratory chain complex I assembly"/>
    <property type="evidence" value="ECO:0000318"/>
    <property type="project" value="GO_Central"/>
</dbReference>
<evidence type="ECO:0000256" key="1">
    <source>
        <dbReference type="ARBA" id="ARBA00004173"/>
    </source>
</evidence>
<proteinExistence type="inferred from homology"/>
<evidence type="ECO:0000256" key="2">
    <source>
        <dbReference type="ARBA" id="ARBA00007884"/>
    </source>
</evidence>
<dbReference type="eggNOG" id="KOG2435">
    <property type="taxonomic scope" value="Eukaryota"/>
</dbReference>